<gene>
    <name evidence="2" type="ORF">SE19_01795</name>
</gene>
<organism evidence="2 3">
    <name type="scientific">Acidiplasma aeolicum</name>
    <dbReference type="NCBI Taxonomy" id="507754"/>
    <lineage>
        <taxon>Archaea</taxon>
        <taxon>Methanobacteriati</taxon>
        <taxon>Thermoplasmatota</taxon>
        <taxon>Thermoplasmata</taxon>
        <taxon>Thermoplasmatales</taxon>
        <taxon>Ferroplasmaceae</taxon>
        <taxon>Acidiplasma</taxon>
    </lineage>
</organism>
<evidence type="ECO:0000313" key="2">
    <source>
        <dbReference type="EMBL" id="KPV47267.1"/>
    </source>
</evidence>
<evidence type="ECO:0000259" key="1">
    <source>
        <dbReference type="Pfam" id="PF00294"/>
    </source>
</evidence>
<feature type="non-terminal residue" evidence="2">
    <location>
        <position position="179"/>
    </location>
</feature>
<feature type="domain" description="Carbohydrate kinase PfkB" evidence="1">
    <location>
        <begin position="1"/>
        <end position="134"/>
    </location>
</feature>
<accession>A0A0P9F5K2</accession>
<dbReference type="InterPro" id="IPR029056">
    <property type="entry name" value="Ribokinase-like"/>
</dbReference>
<dbReference type="SUPFAM" id="SSF53613">
    <property type="entry name" value="Ribokinase-like"/>
    <property type="match status" value="1"/>
</dbReference>
<evidence type="ECO:0000313" key="3">
    <source>
        <dbReference type="Proteomes" id="UP000050515"/>
    </source>
</evidence>
<dbReference type="InterPro" id="IPR011611">
    <property type="entry name" value="PfkB_dom"/>
</dbReference>
<sequence length="179" mass="20491">MKFLSFFGHLNIDVKLGVLNLPMPGEATSVKNLNNVYAGTAGNFAFVSKSLGVDYDLYAAVSRSTHSGFLDFLRQRNIDYKHIKIFDDDTGPICYIASDGKEQIAYMYQGPVYTKWKPSEYFEYDNYRYIHFGTGPAEEYIKIAEKNKNSKIVFDPGQETWYMYTKNTAMAMINLSNIM</sequence>
<dbReference type="AlphaFoldDB" id="A0A0P9F5K2"/>
<proteinExistence type="predicted"/>
<comment type="caution">
    <text evidence="2">The sequence shown here is derived from an EMBL/GenBank/DDBJ whole genome shotgun (WGS) entry which is preliminary data.</text>
</comment>
<dbReference type="Proteomes" id="UP000050515">
    <property type="component" value="Unassembled WGS sequence"/>
</dbReference>
<name>A0A0P9F5K2_9ARCH</name>
<dbReference type="EMBL" id="LJCQ01000106">
    <property type="protein sequence ID" value="KPV47267.1"/>
    <property type="molecule type" value="Genomic_DNA"/>
</dbReference>
<protein>
    <recommendedName>
        <fullName evidence="1">Carbohydrate kinase PfkB domain-containing protein</fullName>
    </recommendedName>
</protein>
<reference evidence="2 3" key="1">
    <citation type="submission" date="2015-09" db="EMBL/GenBank/DDBJ databases">
        <title>Draft genome sequence of Acidiplasma aeolicum DSM 18409.</title>
        <authorList>
            <person name="Hemp J."/>
        </authorList>
    </citation>
    <scope>NUCLEOTIDE SEQUENCE [LARGE SCALE GENOMIC DNA]</scope>
    <source>
        <strain evidence="2 3">V</strain>
    </source>
</reference>
<dbReference type="Gene3D" id="3.40.1190.20">
    <property type="match status" value="1"/>
</dbReference>
<dbReference type="Pfam" id="PF00294">
    <property type="entry name" value="PfkB"/>
    <property type="match status" value="1"/>
</dbReference>